<comment type="caution">
    <text evidence="1">The sequence shown here is derived from an EMBL/GenBank/DDBJ whole genome shotgun (WGS) entry which is preliminary data.</text>
</comment>
<organism evidence="1 2">
    <name type="scientific">Streptomyces europaeiscabiei</name>
    <dbReference type="NCBI Taxonomy" id="146819"/>
    <lineage>
        <taxon>Bacteria</taxon>
        <taxon>Bacillati</taxon>
        <taxon>Actinomycetota</taxon>
        <taxon>Actinomycetes</taxon>
        <taxon>Kitasatosporales</taxon>
        <taxon>Streptomycetaceae</taxon>
        <taxon>Streptomyces</taxon>
    </lineage>
</organism>
<proteinExistence type="predicted"/>
<gene>
    <name evidence="1" type="ORF">PV367_20145</name>
</gene>
<evidence type="ECO:0000313" key="1">
    <source>
        <dbReference type="EMBL" id="MDX3132051.1"/>
    </source>
</evidence>
<reference evidence="1" key="1">
    <citation type="journal article" date="2023" name="Microb. Genom.">
        <title>Mesoterricola silvestris gen. nov., sp. nov., Mesoterricola sediminis sp. nov., Geothrix oryzae sp. nov., Geothrix edaphica sp. nov., Geothrix rubra sp. nov., and Geothrix limicola sp. nov., six novel members of Acidobacteriota isolated from soils.</title>
        <authorList>
            <person name="Weisberg A.J."/>
            <person name="Pearce E."/>
            <person name="Kramer C.G."/>
            <person name="Chang J.H."/>
            <person name="Clarke C.R."/>
        </authorList>
    </citation>
    <scope>NUCLEOTIDE SEQUENCE</scope>
    <source>
        <strain evidence="1">ND06-05F</strain>
    </source>
</reference>
<protein>
    <submittedName>
        <fullName evidence="1">Uncharacterized protein</fullName>
    </submittedName>
</protein>
<dbReference type="RefSeq" id="WP_319693121.1">
    <property type="nucleotide sequence ID" value="NZ_JARAWN010000121.1"/>
</dbReference>
<sequence>MNIYDPVACIAATMRYVRSRYGVAIDGSDLAGLVKQFDPNRPPVRYWRLRY</sequence>
<dbReference type="Proteomes" id="UP001273589">
    <property type="component" value="Unassembled WGS sequence"/>
</dbReference>
<dbReference type="EMBL" id="JARAWN010000121">
    <property type="protein sequence ID" value="MDX3132051.1"/>
    <property type="molecule type" value="Genomic_DNA"/>
</dbReference>
<evidence type="ECO:0000313" key="2">
    <source>
        <dbReference type="Proteomes" id="UP001273589"/>
    </source>
</evidence>
<name>A0AAJ2PRZ6_9ACTN</name>
<dbReference type="AlphaFoldDB" id="A0AAJ2PRZ6"/>
<accession>A0AAJ2PRZ6</accession>